<feature type="transmembrane region" description="Helical" evidence="7">
    <location>
        <begin position="284"/>
        <end position="303"/>
    </location>
</feature>
<dbReference type="OrthoDB" id="7375219at2"/>
<evidence type="ECO:0000256" key="7">
    <source>
        <dbReference type="RuleBase" id="RU363032"/>
    </source>
</evidence>
<dbReference type="GO" id="GO:0055085">
    <property type="term" value="P:transmembrane transport"/>
    <property type="evidence" value="ECO:0007669"/>
    <property type="project" value="InterPro"/>
</dbReference>
<evidence type="ECO:0000256" key="6">
    <source>
        <dbReference type="ARBA" id="ARBA00023136"/>
    </source>
</evidence>
<accession>A0A370KXD3</accession>
<evidence type="ECO:0000259" key="8">
    <source>
        <dbReference type="PROSITE" id="PS50928"/>
    </source>
</evidence>
<dbReference type="AlphaFoldDB" id="A0A370KXD3"/>
<feature type="transmembrane region" description="Helical" evidence="7">
    <location>
        <begin position="29"/>
        <end position="50"/>
    </location>
</feature>
<keyword evidence="2 7" id="KW-0813">Transport</keyword>
<proteinExistence type="inferred from homology"/>
<comment type="similarity">
    <text evidence="7">Belongs to the binding-protein-dependent transport system permease family.</text>
</comment>
<evidence type="ECO:0000256" key="4">
    <source>
        <dbReference type="ARBA" id="ARBA00022692"/>
    </source>
</evidence>
<reference evidence="10" key="1">
    <citation type="submission" date="2018-07" db="EMBL/GenBank/DDBJ databases">
        <authorList>
            <person name="Safronova V.I."/>
            <person name="Chirak E.R."/>
            <person name="Sazanova A.L."/>
        </authorList>
    </citation>
    <scope>NUCLEOTIDE SEQUENCE [LARGE SCALE GENOMIC DNA]</scope>
    <source>
        <strain evidence="10">RCAM04685</strain>
    </source>
</reference>
<name>A0A370KXD3_9HYPH</name>
<dbReference type="EMBL" id="QQTP01000038">
    <property type="protein sequence ID" value="RDJ19618.1"/>
    <property type="molecule type" value="Genomic_DNA"/>
</dbReference>
<dbReference type="SUPFAM" id="SSF161098">
    <property type="entry name" value="MetI-like"/>
    <property type="match status" value="1"/>
</dbReference>
<keyword evidence="6 7" id="KW-0472">Membrane</keyword>
<comment type="subcellular location">
    <subcellularLocation>
        <location evidence="1 7">Cell membrane</location>
        <topology evidence="1 7">Multi-pass membrane protein</topology>
    </subcellularLocation>
</comment>
<dbReference type="PROSITE" id="PS50928">
    <property type="entry name" value="ABC_TM1"/>
    <property type="match status" value="1"/>
</dbReference>
<dbReference type="SUPFAM" id="SSF160964">
    <property type="entry name" value="MalF N-terminal region-like"/>
    <property type="match status" value="1"/>
</dbReference>
<keyword evidence="4 7" id="KW-0812">Transmembrane</keyword>
<keyword evidence="3" id="KW-1003">Cell membrane</keyword>
<dbReference type="RefSeq" id="WP_114832870.1">
    <property type="nucleotide sequence ID" value="NZ_QQTO01000015.1"/>
</dbReference>
<dbReference type="PANTHER" id="PTHR43005">
    <property type="entry name" value="BLR7065 PROTEIN"/>
    <property type="match status" value="1"/>
</dbReference>
<feature type="domain" description="ABC transmembrane type-1" evidence="8">
    <location>
        <begin position="88"/>
        <end position="302"/>
    </location>
</feature>
<sequence>MSVLAVKARPERPAGSFGGRLAAWLDERLAILFLIPGLACLSAVILYPVAYNAVVGFTNASLMFPGWRFVGTANFEATLADPLFWTSTLNTLVWTAFSVAGQLLLGLLAALALEQVTVGRTTLRLALIVPWAFPSIVMAFAWRYMLDPLYGVLNFLLMSLGLIDAPQQWLGSPTFAMPTVIVMNIWFGFPFMMVAIVAGLQTIPQELYEAAAIDGASAWQKFWYVTLPALWQVIATVVILRTIWVFNNFDFIFLTTGGGPIDATTTLPVYAYNAGWQQYDLGRMAAVALIMMVILGFILAVYFRLLSLQKKTGEA</sequence>
<evidence type="ECO:0000313" key="9">
    <source>
        <dbReference type="EMBL" id="RDJ19618.1"/>
    </source>
</evidence>
<feature type="transmembrane region" description="Helical" evidence="7">
    <location>
        <begin position="125"/>
        <end position="142"/>
    </location>
</feature>
<feature type="transmembrane region" description="Helical" evidence="7">
    <location>
        <begin position="177"/>
        <end position="202"/>
    </location>
</feature>
<evidence type="ECO:0000313" key="10">
    <source>
        <dbReference type="Proteomes" id="UP000255207"/>
    </source>
</evidence>
<dbReference type="Proteomes" id="UP000255207">
    <property type="component" value="Unassembled WGS sequence"/>
</dbReference>
<organism evidence="9 10">
    <name type="scientific">Bosea caraganae</name>
    <dbReference type="NCBI Taxonomy" id="2763117"/>
    <lineage>
        <taxon>Bacteria</taxon>
        <taxon>Pseudomonadati</taxon>
        <taxon>Pseudomonadota</taxon>
        <taxon>Alphaproteobacteria</taxon>
        <taxon>Hyphomicrobiales</taxon>
        <taxon>Boseaceae</taxon>
        <taxon>Bosea</taxon>
    </lineage>
</organism>
<dbReference type="Pfam" id="PF00528">
    <property type="entry name" value="BPD_transp_1"/>
    <property type="match status" value="1"/>
</dbReference>
<dbReference type="InterPro" id="IPR000515">
    <property type="entry name" value="MetI-like"/>
</dbReference>
<gene>
    <name evidence="9" type="ORF">DWE98_28890</name>
</gene>
<dbReference type="Gene3D" id="1.10.3720.10">
    <property type="entry name" value="MetI-like"/>
    <property type="match status" value="1"/>
</dbReference>
<evidence type="ECO:0000256" key="2">
    <source>
        <dbReference type="ARBA" id="ARBA00022448"/>
    </source>
</evidence>
<dbReference type="CDD" id="cd06261">
    <property type="entry name" value="TM_PBP2"/>
    <property type="match status" value="1"/>
</dbReference>
<feature type="transmembrane region" description="Helical" evidence="7">
    <location>
        <begin position="222"/>
        <end position="244"/>
    </location>
</feature>
<dbReference type="PANTHER" id="PTHR43005:SF1">
    <property type="entry name" value="SPERMIDINE_PUTRESCINE TRANSPORT SYSTEM PERMEASE PROTEIN"/>
    <property type="match status" value="1"/>
</dbReference>
<evidence type="ECO:0000256" key="3">
    <source>
        <dbReference type="ARBA" id="ARBA00022475"/>
    </source>
</evidence>
<dbReference type="GO" id="GO:0005886">
    <property type="term" value="C:plasma membrane"/>
    <property type="evidence" value="ECO:0007669"/>
    <property type="project" value="UniProtKB-SubCell"/>
</dbReference>
<protein>
    <submittedName>
        <fullName evidence="9">Sugar ABC transporter permease</fullName>
    </submittedName>
</protein>
<dbReference type="InterPro" id="IPR035906">
    <property type="entry name" value="MetI-like_sf"/>
</dbReference>
<comment type="caution">
    <text evidence="9">The sequence shown here is derived from an EMBL/GenBank/DDBJ whole genome shotgun (WGS) entry which is preliminary data.</text>
</comment>
<feature type="transmembrane region" description="Helical" evidence="7">
    <location>
        <begin position="92"/>
        <end position="113"/>
    </location>
</feature>
<keyword evidence="5 7" id="KW-1133">Transmembrane helix</keyword>
<evidence type="ECO:0000256" key="5">
    <source>
        <dbReference type="ARBA" id="ARBA00022989"/>
    </source>
</evidence>
<keyword evidence="10" id="KW-1185">Reference proteome</keyword>
<evidence type="ECO:0000256" key="1">
    <source>
        <dbReference type="ARBA" id="ARBA00004651"/>
    </source>
</evidence>